<dbReference type="GO" id="GO:0140359">
    <property type="term" value="F:ABC-type transporter activity"/>
    <property type="evidence" value="ECO:0007669"/>
    <property type="project" value="InterPro"/>
</dbReference>
<organism evidence="7 8">
    <name type="scientific">Paramuribaculum intestinale</name>
    <dbReference type="NCBI Taxonomy" id="2094151"/>
    <lineage>
        <taxon>Bacteria</taxon>
        <taxon>Pseudomonadati</taxon>
        <taxon>Bacteroidota</taxon>
        <taxon>Bacteroidia</taxon>
        <taxon>Bacteroidales</taxon>
        <taxon>Muribaculaceae</taxon>
        <taxon>Paramuribaculum</taxon>
    </lineage>
</organism>
<reference evidence="8" key="1">
    <citation type="submission" date="2018-02" db="EMBL/GenBank/DDBJ databases">
        <authorList>
            <person name="Clavel T."/>
            <person name="Strowig T."/>
        </authorList>
    </citation>
    <scope>NUCLEOTIDE SEQUENCE [LARGE SCALE GENOMIC DNA]</scope>
    <source>
        <strain evidence="8">DSM 100764</strain>
    </source>
</reference>
<keyword evidence="2 5" id="KW-0812">Transmembrane</keyword>
<evidence type="ECO:0000259" key="6">
    <source>
        <dbReference type="Pfam" id="PF12698"/>
    </source>
</evidence>
<accession>A0A2V1J126</accession>
<dbReference type="EMBL" id="PUBV01000004">
    <property type="protein sequence ID" value="PWB08846.1"/>
    <property type="molecule type" value="Genomic_DNA"/>
</dbReference>
<sequence>MANNISLVIRREFLERVKKKSFIITTILMPVFMLAMMAAPALIMMVTGSEERGITVIDETGTIGARLQSDKETHFTLLESTPLDSALADTEVAGVLYIPAGIMDGKVSPRLYTNGSSSIALENNVSSQIDGIIEEERLKQYDIENLDKILEEVHSDVKLMSIRNDKEDGESQSASAAVSYLIGIILTFLLYMCLLLYGQMVMTSIIEEKNNRVLEIVVSSVKPTHLMLGKICGIGLVAVTQILIWGVLIAAMSAFVLPAIIPDTALTEMSALNAGTLDATSASMDVEILQAMSLMSNVGYILQLFGLLILFLTGGFLLYAAIYAAIGSAVDNIQDASQLQSFVIFPIIIGIIFGMTAASDASSPAAIWTSFIPFTSPMVMMARVPSGIPMWEIGLSLAILYASFLLMVWIAAKIYRVGIFMYGKKPSIKDLIRWARYK</sequence>
<evidence type="ECO:0000313" key="7">
    <source>
        <dbReference type="EMBL" id="PWB08846.1"/>
    </source>
</evidence>
<dbReference type="GO" id="GO:0016020">
    <property type="term" value="C:membrane"/>
    <property type="evidence" value="ECO:0007669"/>
    <property type="project" value="UniProtKB-SubCell"/>
</dbReference>
<dbReference type="PANTHER" id="PTHR43471:SF3">
    <property type="entry name" value="ABC TRANSPORTER PERMEASE PROTEIN NATB"/>
    <property type="match status" value="1"/>
</dbReference>
<feature type="transmembrane region" description="Helical" evidence="5">
    <location>
        <begin position="21"/>
        <end position="43"/>
    </location>
</feature>
<feature type="domain" description="ABC-2 type transporter transmembrane" evidence="6">
    <location>
        <begin position="20"/>
        <end position="412"/>
    </location>
</feature>
<dbReference type="PANTHER" id="PTHR43471">
    <property type="entry name" value="ABC TRANSPORTER PERMEASE"/>
    <property type="match status" value="1"/>
</dbReference>
<comment type="subcellular location">
    <subcellularLocation>
        <location evidence="1">Membrane</location>
        <topology evidence="1">Multi-pass membrane protein</topology>
    </subcellularLocation>
</comment>
<comment type="caution">
    <text evidence="7">The sequence shown here is derived from an EMBL/GenBank/DDBJ whole genome shotgun (WGS) entry which is preliminary data.</text>
</comment>
<evidence type="ECO:0000256" key="2">
    <source>
        <dbReference type="ARBA" id="ARBA00022692"/>
    </source>
</evidence>
<dbReference type="RefSeq" id="WP_107035234.1">
    <property type="nucleotide sequence ID" value="NZ_CAOMDK010000007.1"/>
</dbReference>
<evidence type="ECO:0000256" key="3">
    <source>
        <dbReference type="ARBA" id="ARBA00022989"/>
    </source>
</evidence>
<dbReference type="GeneID" id="93424532"/>
<feature type="transmembrane region" description="Helical" evidence="5">
    <location>
        <begin position="177"/>
        <end position="197"/>
    </location>
</feature>
<feature type="transmembrane region" description="Helical" evidence="5">
    <location>
        <begin position="231"/>
        <end position="261"/>
    </location>
</feature>
<dbReference type="Proteomes" id="UP000244925">
    <property type="component" value="Unassembled WGS sequence"/>
</dbReference>
<protein>
    <submittedName>
        <fullName evidence="7">ABC transporter permease</fullName>
    </submittedName>
</protein>
<dbReference type="InterPro" id="IPR013525">
    <property type="entry name" value="ABC2_TM"/>
</dbReference>
<evidence type="ECO:0000256" key="5">
    <source>
        <dbReference type="SAM" id="Phobius"/>
    </source>
</evidence>
<name>A0A2V1J126_9BACT</name>
<evidence type="ECO:0000313" key="8">
    <source>
        <dbReference type="Proteomes" id="UP000244925"/>
    </source>
</evidence>
<proteinExistence type="predicted"/>
<dbReference type="Pfam" id="PF12698">
    <property type="entry name" value="ABC2_membrane_3"/>
    <property type="match status" value="1"/>
</dbReference>
<feature type="transmembrane region" description="Helical" evidence="5">
    <location>
        <begin position="338"/>
        <end position="359"/>
    </location>
</feature>
<keyword evidence="8" id="KW-1185">Reference proteome</keyword>
<feature type="transmembrane region" description="Helical" evidence="5">
    <location>
        <begin position="300"/>
        <end position="326"/>
    </location>
</feature>
<dbReference type="Gene3D" id="3.40.190.10">
    <property type="entry name" value="Periplasmic binding protein-like II"/>
    <property type="match status" value="1"/>
</dbReference>
<keyword evidence="4 5" id="KW-0472">Membrane</keyword>
<evidence type="ECO:0000256" key="4">
    <source>
        <dbReference type="ARBA" id="ARBA00023136"/>
    </source>
</evidence>
<gene>
    <name evidence="7" type="ORF">C5O25_02890</name>
</gene>
<dbReference type="AlphaFoldDB" id="A0A2V1J126"/>
<evidence type="ECO:0000256" key="1">
    <source>
        <dbReference type="ARBA" id="ARBA00004141"/>
    </source>
</evidence>
<dbReference type="SUPFAM" id="SSF53850">
    <property type="entry name" value="Periplasmic binding protein-like II"/>
    <property type="match status" value="1"/>
</dbReference>
<feature type="transmembrane region" description="Helical" evidence="5">
    <location>
        <begin position="394"/>
        <end position="412"/>
    </location>
</feature>
<keyword evidence="3 5" id="KW-1133">Transmembrane helix</keyword>